<keyword evidence="3" id="KW-0479">Metal-binding</keyword>
<protein>
    <recommendedName>
        <fullName evidence="9">Carboxylic ester hydrolase</fullName>
        <ecNumber evidence="9">3.1.1.-</ecNumber>
    </recommendedName>
</protein>
<dbReference type="GO" id="GO:0046872">
    <property type="term" value="F:metal ion binding"/>
    <property type="evidence" value="ECO:0007669"/>
    <property type="project" value="UniProtKB-KW"/>
</dbReference>
<dbReference type="InterPro" id="IPR011118">
    <property type="entry name" value="Tannase/feruloyl_esterase"/>
</dbReference>
<keyword evidence="8" id="KW-0802">TPR repeat</keyword>
<feature type="repeat" description="TPR" evidence="8">
    <location>
        <begin position="32"/>
        <end position="65"/>
    </location>
</feature>
<comment type="similarity">
    <text evidence="1 9">Belongs to the tannase family.</text>
</comment>
<evidence type="ECO:0000256" key="3">
    <source>
        <dbReference type="ARBA" id="ARBA00022723"/>
    </source>
</evidence>
<proteinExistence type="inferred from homology"/>
<sequence length="1056" mass="116546">MAHLDGQSDPSGDTYYNLGSYHRDVSTNSLEAQTWFNRGLIWTYAFNHEEAAECFQKAITHDANCAMAFWGLAYTLGPNYNKPWQFFEQRELETTVQRTYQAVQSARNNTATATPVETMLIAALQHRYPHNQPSSDLSMRNVSYANAMSSVYRQFQNDLDVAALYADALMNLTPWELWDIKTGQPAANARTLEIKAVLDRALAQPGGLRHPGLLHLYIHLMEMSGAPETALTVADHLRGLVPDAGHLNHMPTHLDILCGDYRAAMASNLDAIRADERFVARAGPVNFYTLYRSHNYHFRIYAAMFAGRARVALDTAAELEASIPEELLRVESPPMADWLEGFLAMRVHVLIRFGRWQEILTLQLPQDATLYAVTTAMIHYAKGVALAATGAVEPAEDEQREFRKAAAAVPASRMLFNNRCVDILAVAGAMLDGELEYRRGEAETAFAHLRRAIELDDGLPYDEPWGWMQPTRHAYGALLLEQGRVEEAAAVYRADLGLDATLPRPLQHPNNGPPFVQLPPSHLTITIAMRLFAWIEHLWGIQVAWALSEPGAFAQRCRSFLAGHLANSQRPTVDFVAAGTNLTFYGTNTTCDHVAITLPTDLCRVALSVPTSTRSGVDVELWFPSNWTGRFLQTGNGGIDGCIRYEDLAYGVSNGFATAGSNNGHDGKTAAALYQNDEVTIDFAWRALRASVVVGKNLVESFYNKPHSKAYYMGCSLGGRQGIDAAARFPDDFDGILVGAPAVDFNNMTSWRASFFPITGRPGSPQFLTKAQWALVHREVLRQCDGIDGVEDGTISDPTLCQFQADRLRCVAGRVDGCLSTAQVETVRRVLGPLVDEDGQLIFPAMQPGSEIAAAEGLYSGTPWLYSTEWFKYVIYNPTWDPASFTVHDAYVADARNPGAIRTWPSDLSAFRRRGGKLILYHGQQDEKITSFNSQRFYDHLSVAMGLSSAAMDGFLRFFRVPGMGHCSGGPGAWCFGQMGGASAQGVPFERETNALAALVAWVEEDGPGPDTVLGRKFVDDRVDLGVEKERAHCRYPLRSMYAGGNASLAGSWRCM</sequence>
<dbReference type="GO" id="GO:0030600">
    <property type="term" value="F:feruloyl esterase activity"/>
    <property type="evidence" value="ECO:0007669"/>
    <property type="project" value="UniProtKB-ARBA"/>
</dbReference>
<dbReference type="PANTHER" id="PTHR45588">
    <property type="entry name" value="TPR DOMAIN-CONTAINING PROTEIN"/>
    <property type="match status" value="1"/>
</dbReference>
<evidence type="ECO:0000256" key="7">
    <source>
        <dbReference type="ARBA" id="ARBA00023157"/>
    </source>
</evidence>
<evidence type="ECO:0000256" key="1">
    <source>
        <dbReference type="ARBA" id="ARBA00006249"/>
    </source>
</evidence>
<dbReference type="EC" id="3.1.1.-" evidence="9"/>
<dbReference type="AlphaFoldDB" id="Q0CV69"/>
<keyword evidence="7" id="KW-1015">Disulfide bond</keyword>
<keyword evidence="4" id="KW-0732">Signal</keyword>
<dbReference type="eggNOG" id="ENOG502QU74">
    <property type="taxonomic scope" value="Eukaryota"/>
</dbReference>
<dbReference type="InterPro" id="IPR029058">
    <property type="entry name" value="AB_hydrolase_fold"/>
</dbReference>
<dbReference type="Proteomes" id="UP000007963">
    <property type="component" value="Unassembled WGS sequence"/>
</dbReference>
<dbReference type="OrthoDB" id="414774at2759"/>
<name>Q0CV69_ASPTN</name>
<evidence type="ECO:0000256" key="8">
    <source>
        <dbReference type="PROSITE-ProRule" id="PRU00339"/>
    </source>
</evidence>
<dbReference type="EMBL" id="CH476596">
    <property type="protein sequence ID" value="EAU37377.1"/>
    <property type="molecule type" value="Genomic_DNA"/>
</dbReference>
<dbReference type="VEuPathDB" id="FungiDB:ATEG_02415"/>
<evidence type="ECO:0000256" key="4">
    <source>
        <dbReference type="ARBA" id="ARBA00022729"/>
    </source>
</evidence>
<dbReference type="GeneID" id="4316717"/>
<dbReference type="HOGENOM" id="CLU_290021_0_0_1"/>
<dbReference type="SUPFAM" id="SSF48452">
    <property type="entry name" value="TPR-like"/>
    <property type="match status" value="2"/>
</dbReference>
<dbReference type="PANTHER" id="PTHR45588:SF1">
    <property type="entry name" value="WW DOMAIN-CONTAINING PROTEIN"/>
    <property type="match status" value="1"/>
</dbReference>
<evidence type="ECO:0000256" key="5">
    <source>
        <dbReference type="ARBA" id="ARBA00022801"/>
    </source>
</evidence>
<dbReference type="SUPFAM" id="SSF53474">
    <property type="entry name" value="alpha/beta-Hydrolases"/>
    <property type="match status" value="2"/>
</dbReference>
<dbReference type="Gene3D" id="1.25.40.10">
    <property type="entry name" value="Tetratricopeptide repeat domain"/>
    <property type="match status" value="2"/>
</dbReference>
<accession>Q0CV69</accession>
<keyword evidence="5 9" id="KW-0378">Hydrolase</keyword>
<dbReference type="RefSeq" id="XP_001211593.1">
    <property type="nucleotide sequence ID" value="XM_001211593.1"/>
</dbReference>
<keyword evidence="6" id="KW-0106">Calcium</keyword>
<dbReference type="PROSITE" id="PS50005">
    <property type="entry name" value="TPR"/>
    <property type="match status" value="1"/>
</dbReference>
<dbReference type="Gene3D" id="3.40.50.1820">
    <property type="entry name" value="alpha/beta hydrolase"/>
    <property type="match status" value="1"/>
</dbReference>
<gene>
    <name evidence="10" type="ORF">ATEG_02415</name>
</gene>
<dbReference type="STRING" id="341663.Q0CV69"/>
<evidence type="ECO:0000313" key="11">
    <source>
        <dbReference type="Proteomes" id="UP000007963"/>
    </source>
</evidence>
<dbReference type="InterPro" id="IPR011990">
    <property type="entry name" value="TPR-like_helical_dom_sf"/>
</dbReference>
<dbReference type="Pfam" id="PF07519">
    <property type="entry name" value="Tannase"/>
    <property type="match status" value="1"/>
</dbReference>
<evidence type="ECO:0000256" key="2">
    <source>
        <dbReference type="ARBA" id="ARBA00022487"/>
    </source>
</evidence>
<dbReference type="InterPro" id="IPR019734">
    <property type="entry name" value="TPR_rpt"/>
</dbReference>
<keyword evidence="2" id="KW-0719">Serine esterase</keyword>
<evidence type="ECO:0000256" key="9">
    <source>
        <dbReference type="RuleBase" id="RU361238"/>
    </source>
</evidence>
<reference evidence="11" key="1">
    <citation type="submission" date="2005-09" db="EMBL/GenBank/DDBJ databases">
        <title>Annotation of the Aspergillus terreus NIH2624 genome.</title>
        <authorList>
            <person name="Birren B.W."/>
            <person name="Lander E.S."/>
            <person name="Galagan J.E."/>
            <person name="Nusbaum C."/>
            <person name="Devon K."/>
            <person name="Henn M."/>
            <person name="Ma L.-J."/>
            <person name="Jaffe D.B."/>
            <person name="Butler J."/>
            <person name="Alvarez P."/>
            <person name="Gnerre S."/>
            <person name="Grabherr M."/>
            <person name="Kleber M."/>
            <person name="Mauceli E.W."/>
            <person name="Brockman W."/>
            <person name="Rounsley S."/>
            <person name="Young S.K."/>
            <person name="LaButti K."/>
            <person name="Pushparaj V."/>
            <person name="DeCaprio D."/>
            <person name="Crawford M."/>
            <person name="Koehrsen M."/>
            <person name="Engels R."/>
            <person name="Montgomery P."/>
            <person name="Pearson M."/>
            <person name="Howarth C."/>
            <person name="Larson L."/>
            <person name="Luoma S."/>
            <person name="White J."/>
            <person name="Alvarado L."/>
            <person name="Kodira C.D."/>
            <person name="Zeng Q."/>
            <person name="Oleary S."/>
            <person name="Yandava C."/>
            <person name="Denning D.W."/>
            <person name="Nierman W.C."/>
            <person name="Milne T."/>
            <person name="Madden K."/>
        </authorList>
    </citation>
    <scope>NUCLEOTIDE SEQUENCE [LARGE SCALE GENOMIC DNA]</scope>
    <source>
        <strain evidence="11">NIH 2624 / FGSC A1156</strain>
    </source>
</reference>
<organism evidence="10 11">
    <name type="scientific">Aspergillus terreus (strain NIH 2624 / FGSC A1156)</name>
    <dbReference type="NCBI Taxonomy" id="341663"/>
    <lineage>
        <taxon>Eukaryota</taxon>
        <taxon>Fungi</taxon>
        <taxon>Dikarya</taxon>
        <taxon>Ascomycota</taxon>
        <taxon>Pezizomycotina</taxon>
        <taxon>Eurotiomycetes</taxon>
        <taxon>Eurotiomycetidae</taxon>
        <taxon>Eurotiales</taxon>
        <taxon>Aspergillaceae</taxon>
        <taxon>Aspergillus</taxon>
        <taxon>Aspergillus subgen. Circumdati</taxon>
    </lineage>
</organism>
<evidence type="ECO:0000313" key="10">
    <source>
        <dbReference type="EMBL" id="EAU37377.1"/>
    </source>
</evidence>
<dbReference type="SMART" id="SM00028">
    <property type="entry name" value="TPR"/>
    <property type="match status" value="2"/>
</dbReference>
<evidence type="ECO:0000256" key="6">
    <source>
        <dbReference type="ARBA" id="ARBA00022837"/>
    </source>
</evidence>